<dbReference type="SUPFAM" id="SSF48150">
    <property type="entry name" value="DNA-glycosylase"/>
    <property type="match status" value="1"/>
</dbReference>
<dbReference type="GO" id="GO:0006285">
    <property type="term" value="P:base-excision repair, AP site formation"/>
    <property type="evidence" value="ECO:0007669"/>
    <property type="project" value="UniProtKB-ARBA"/>
</dbReference>
<proteinExistence type="predicted"/>
<dbReference type="Pfam" id="PF00730">
    <property type="entry name" value="HhH-GPD"/>
    <property type="match status" value="1"/>
</dbReference>
<evidence type="ECO:0000256" key="2">
    <source>
        <dbReference type="ARBA" id="ARBA00022801"/>
    </source>
</evidence>
<keyword evidence="7" id="KW-1185">Reference proteome</keyword>
<dbReference type="GO" id="GO:0000703">
    <property type="term" value="F:oxidized pyrimidine nucleobase lesion DNA N-glycosylase activity"/>
    <property type="evidence" value="ECO:0007669"/>
    <property type="project" value="TreeGrafter"/>
</dbReference>
<keyword evidence="2" id="KW-0378">Hydrolase</keyword>
<protein>
    <recommendedName>
        <fullName evidence="5">HhH-GPD domain-containing protein</fullName>
    </recommendedName>
</protein>
<keyword evidence="4" id="KW-0326">Glycosidase</keyword>
<accession>A0A2H3D822</accession>
<gene>
    <name evidence="6" type="ORF">ARMGADRAFT_1085583</name>
</gene>
<dbReference type="OrthoDB" id="2099276at2759"/>
<name>A0A2H3D822_ARMGA</name>
<organism evidence="6 7">
    <name type="scientific">Armillaria gallica</name>
    <name type="common">Bulbous honey fungus</name>
    <name type="synonym">Armillaria bulbosa</name>
    <dbReference type="NCBI Taxonomy" id="47427"/>
    <lineage>
        <taxon>Eukaryota</taxon>
        <taxon>Fungi</taxon>
        <taxon>Dikarya</taxon>
        <taxon>Basidiomycota</taxon>
        <taxon>Agaricomycotina</taxon>
        <taxon>Agaricomycetes</taxon>
        <taxon>Agaricomycetidae</taxon>
        <taxon>Agaricales</taxon>
        <taxon>Marasmiineae</taxon>
        <taxon>Physalacriaceae</taxon>
        <taxon>Armillaria</taxon>
    </lineage>
</organism>
<evidence type="ECO:0000313" key="7">
    <source>
        <dbReference type="Proteomes" id="UP000217790"/>
    </source>
</evidence>
<dbReference type="InParanoid" id="A0A2H3D822"/>
<dbReference type="AlphaFoldDB" id="A0A2H3D822"/>
<dbReference type="STRING" id="47427.A0A2H3D822"/>
<dbReference type="GO" id="GO:0005634">
    <property type="term" value="C:nucleus"/>
    <property type="evidence" value="ECO:0007669"/>
    <property type="project" value="TreeGrafter"/>
</dbReference>
<dbReference type="Proteomes" id="UP000217790">
    <property type="component" value="Unassembled WGS sequence"/>
</dbReference>
<dbReference type="EMBL" id="KZ293678">
    <property type="protein sequence ID" value="PBK87582.1"/>
    <property type="molecule type" value="Genomic_DNA"/>
</dbReference>
<evidence type="ECO:0000259" key="5">
    <source>
        <dbReference type="Pfam" id="PF00730"/>
    </source>
</evidence>
<dbReference type="InterPro" id="IPR003265">
    <property type="entry name" value="HhH-GPD_domain"/>
</dbReference>
<dbReference type="GO" id="GO:0006289">
    <property type="term" value="P:nucleotide-excision repair"/>
    <property type="evidence" value="ECO:0007669"/>
    <property type="project" value="TreeGrafter"/>
</dbReference>
<keyword evidence="3" id="KW-0234">DNA repair</keyword>
<keyword evidence="1" id="KW-0227">DNA damage</keyword>
<dbReference type="OMA" id="QGIIDMD"/>
<dbReference type="PANTHER" id="PTHR43286:SF1">
    <property type="entry name" value="ENDONUCLEASE III-LIKE PROTEIN 1"/>
    <property type="match status" value="1"/>
</dbReference>
<sequence length="75" mass="8437">MLSSHTKDRITGTVIKQLHAALGSSVSVQGIIDMDDSSIAKAITKVGFWRWKTQYVKQTAIQLQDEFVRHPENHS</sequence>
<evidence type="ECO:0000313" key="6">
    <source>
        <dbReference type="EMBL" id="PBK87582.1"/>
    </source>
</evidence>
<dbReference type="InterPro" id="IPR011257">
    <property type="entry name" value="DNA_glycosylase"/>
</dbReference>
<feature type="domain" description="HhH-GPD" evidence="5">
    <location>
        <begin position="1"/>
        <end position="64"/>
    </location>
</feature>
<evidence type="ECO:0000256" key="3">
    <source>
        <dbReference type="ARBA" id="ARBA00023204"/>
    </source>
</evidence>
<dbReference type="Gene3D" id="1.10.340.30">
    <property type="entry name" value="Hypothetical protein, domain 2"/>
    <property type="match status" value="1"/>
</dbReference>
<evidence type="ECO:0000256" key="4">
    <source>
        <dbReference type="ARBA" id="ARBA00023295"/>
    </source>
</evidence>
<dbReference type="PANTHER" id="PTHR43286">
    <property type="entry name" value="ENDONUCLEASE III-LIKE PROTEIN 1"/>
    <property type="match status" value="1"/>
</dbReference>
<reference evidence="7" key="1">
    <citation type="journal article" date="2017" name="Nat. Ecol. Evol.">
        <title>Genome expansion and lineage-specific genetic innovations in the forest pathogenic fungi Armillaria.</title>
        <authorList>
            <person name="Sipos G."/>
            <person name="Prasanna A.N."/>
            <person name="Walter M.C."/>
            <person name="O'Connor E."/>
            <person name="Balint B."/>
            <person name="Krizsan K."/>
            <person name="Kiss B."/>
            <person name="Hess J."/>
            <person name="Varga T."/>
            <person name="Slot J."/>
            <person name="Riley R."/>
            <person name="Boka B."/>
            <person name="Rigling D."/>
            <person name="Barry K."/>
            <person name="Lee J."/>
            <person name="Mihaltcheva S."/>
            <person name="LaButti K."/>
            <person name="Lipzen A."/>
            <person name="Waldron R."/>
            <person name="Moloney N.M."/>
            <person name="Sperisen C."/>
            <person name="Kredics L."/>
            <person name="Vagvoelgyi C."/>
            <person name="Patrignani A."/>
            <person name="Fitzpatrick D."/>
            <person name="Nagy I."/>
            <person name="Doyle S."/>
            <person name="Anderson J.B."/>
            <person name="Grigoriev I.V."/>
            <person name="Gueldener U."/>
            <person name="Muensterkoetter M."/>
            <person name="Nagy L.G."/>
        </authorList>
    </citation>
    <scope>NUCLEOTIDE SEQUENCE [LARGE SCALE GENOMIC DNA]</scope>
    <source>
        <strain evidence="7">Ar21-2</strain>
    </source>
</reference>
<evidence type="ECO:0000256" key="1">
    <source>
        <dbReference type="ARBA" id="ARBA00022763"/>
    </source>
</evidence>
<dbReference type="GO" id="GO:0003906">
    <property type="term" value="F:DNA-(apurinic or apyrimidinic site) endonuclease activity"/>
    <property type="evidence" value="ECO:0007669"/>
    <property type="project" value="TreeGrafter"/>
</dbReference>